<evidence type="ECO:0000313" key="7">
    <source>
        <dbReference type="Proteomes" id="UP000006666"/>
    </source>
</evidence>
<reference evidence="6 7" key="1">
    <citation type="journal article" date="2009" name="Stand. Genomic Sci.">
        <title>Complete genome sequence of Kytococcus sedentarius type strain (541).</title>
        <authorList>
            <person name="Sims D."/>
            <person name="Brettin T."/>
            <person name="Detter J.C."/>
            <person name="Han C."/>
            <person name="Lapidus A."/>
            <person name="Copeland A."/>
            <person name="Glavina Del Rio T."/>
            <person name="Nolan M."/>
            <person name="Chen F."/>
            <person name="Lucas S."/>
            <person name="Tice H."/>
            <person name="Cheng J.F."/>
            <person name="Bruce D."/>
            <person name="Goodwin L."/>
            <person name="Pitluck S."/>
            <person name="Ovchinnikova G."/>
            <person name="Pati A."/>
            <person name="Ivanova N."/>
            <person name="Mavrommatis K."/>
            <person name="Chen A."/>
            <person name="Palaniappan K."/>
            <person name="D'haeseleer P."/>
            <person name="Chain P."/>
            <person name="Bristow J."/>
            <person name="Eisen J.A."/>
            <person name="Markowitz V."/>
            <person name="Hugenholtz P."/>
            <person name="Schneider S."/>
            <person name="Goker M."/>
            <person name="Pukall R."/>
            <person name="Kyrpides N.C."/>
            <person name="Klenk H.P."/>
        </authorList>
    </citation>
    <scope>NUCLEOTIDE SEQUENCE [LARGE SCALE GENOMIC DNA]</scope>
    <source>
        <strain evidence="7">ATCC 14392 / DSM 20547 / JCM 11482 / CCUG 33030 / NBRC 15357 / NCTC 11040 / CCM 314 / 541</strain>
    </source>
</reference>
<dbReference type="Proteomes" id="UP000006666">
    <property type="component" value="Chromosome"/>
</dbReference>
<dbReference type="AlphaFoldDB" id="C7NL94"/>
<dbReference type="GO" id="GO:0003677">
    <property type="term" value="F:DNA binding"/>
    <property type="evidence" value="ECO:0007669"/>
    <property type="project" value="UniProtKB-KW"/>
</dbReference>
<dbReference type="PRINTS" id="PR00035">
    <property type="entry name" value="HTHGNTR"/>
</dbReference>
<dbReference type="InterPro" id="IPR012318">
    <property type="entry name" value="HTH_CRP"/>
</dbReference>
<dbReference type="PROSITE" id="PS51063">
    <property type="entry name" value="HTH_CRP_2"/>
    <property type="match status" value="1"/>
</dbReference>
<sequence>MAGSPDRPTFAPLRRERLHDRLATHISNFIDAQGLSAGDRLPSERQLAAELGVSRATLSRALASLESKGRIEVRHGVGALVRSPGGAGELDALASTLTATPRDEVAVAREAVLAGIARAAAANPNDALRAAMLAGDGTTRTFRDTWRCIRHLAHSELLTDLDAMLGASAPDPADSPALEDALARLARAIVRGDAATAATRCDGLLRLSDS</sequence>
<gene>
    <name evidence="6" type="ordered locus">Ksed_05690</name>
</gene>
<name>C7NL94_KYTSD</name>
<dbReference type="CDD" id="cd07377">
    <property type="entry name" value="WHTH_GntR"/>
    <property type="match status" value="1"/>
</dbReference>
<feature type="domain" description="HTH gntR-type" evidence="4">
    <location>
        <begin position="16"/>
        <end position="84"/>
    </location>
</feature>
<keyword evidence="2" id="KW-0238">DNA-binding</keyword>
<keyword evidence="7" id="KW-1185">Reference proteome</keyword>
<accession>C7NL94</accession>
<proteinExistence type="predicted"/>
<dbReference type="PANTHER" id="PTHR44846:SF17">
    <property type="entry name" value="GNTR-FAMILY TRANSCRIPTIONAL REGULATOR"/>
    <property type="match status" value="1"/>
</dbReference>
<dbReference type="InterPro" id="IPR000524">
    <property type="entry name" value="Tscrpt_reg_HTH_GntR"/>
</dbReference>
<feature type="domain" description="HTH crp-type" evidence="5">
    <location>
        <begin position="16"/>
        <end position="85"/>
    </location>
</feature>
<dbReference type="HOGENOM" id="CLU_1282385_0_0_11"/>
<organism evidence="6 7">
    <name type="scientific">Kytococcus sedentarius (strain ATCC 14392 / DSM 20547 / JCM 11482 / CCUG 33030 / NBRC 15357 / NCTC 11040 / CCM 314 / 541)</name>
    <name type="common">Micrococcus sedentarius</name>
    <dbReference type="NCBI Taxonomy" id="478801"/>
    <lineage>
        <taxon>Bacteria</taxon>
        <taxon>Bacillati</taxon>
        <taxon>Actinomycetota</taxon>
        <taxon>Actinomycetes</taxon>
        <taxon>Micrococcales</taxon>
        <taxon>Kytococcaceae</taxon>
        <taxon>Kytococcus</taxon>
    </lineage>
</organism>
<protein>
    <submittedName>
        <fullName evidence="6">Transcriptional regulator</fullName>
    </submittedName>
</protein>
<dbReference type="PROSITE" id="PS50949">
    <property type="entry name" value="HTH_GNTR"/>
    <property type="match status" value="1"/>
</dbReference>
<dbReference type="InterPro" id="IPR036388">
    <property type="entry name" value="WH-like_DNA-bd_sf"/>
</dbReference>
<dbReference type="STRING" id="478801.Ksed_05690"/>
<dbReference type="SUPFAM" id="SSF46785">
    <property type="entry name" value="Winged helix' DNA-binding domain"/>
    <property type="match status" value="1"/>
</dbReference>
<evidence type="ECO:0000259" key="5">
    <source>
        <dbReference type="PROSITE" id="PS51063"/>
    </source>
</evidence>
<dbReference type="GO" id="GO:0003700">
    <property type="term" value="F:DNA-binding transcription factor activity"/>
    <property type="evidence" value="ECO:0007669"/>
    <property type="project" value="InterPro"/>
</dbReference>
<dbReference type="RefSeq" id="WP_012802054.1">
    <property type="nucleotide sequence ID" value="NC_013169.1"/>
</dbReference>
<dbReference type="InterPro" id="IPR050679">
    <property type="entry name" value="Bact_HTH_transcr_reg"/>
</dbReference>
<dbReference type="SMART" id="SM00345">
    <property type="entry name" value="HTH_GNTR"/>
    <property type="match status" value="1"/>
</dbReference>
<dbReference type="InterPro" id="IPR036390">
    <property type="entry name" value="WH_DNA-bd_sf"/>
</dbReference>
<dbReference type="eggNOG" id="COG2186">
    <property type="taxonomic scope" value="Bacteria"/>
</dbReference>
<dbReference type="EMBL" id="CP001686">
    <property type="protein sequence ID" value="ACV05636.1"/>
    <property type="molecule type" value="Genomic_DNA"/>
</dbReference>
<evidence type="ECO:0000313" key="6">
    <source>
        <dbReference type="EMBL" id="ACV05636.1"/>
    </source>
</evidence>
<evidence type="ECO:0000256" key="3">
    <source>
        <dbReference type="ARBA" id="ARBA00023163"/>
    </source>
</evidence>
<evidence type="ECO:0000256" key="2">
    <source>
        <dbReference type="ARBA" id="ARBA00023125"/>
    </source>
</evidence>
<dbReference type="KEGG" id="kse:Ksed_05690"/>
<dbReference type="PANTHER" id="PTHR44846">
    <property type="entry name" value="MANNOSYL-D-GLYCERATE TRANSPORT/METABOLISM SYSTEM REPRESSOR MNGR-RELATED"/>
    <property type="match status" value="1"/>
</dbReference>
<evidence type="ECO:0000256" key="1">
    <source>
        <dbReference type="ARBA" id="ARBA00023015"/>
    </source>
</evidence>
<keyword evidence="1" id="KW-0805">Transcription regulation</keyword>
<dbReference type="Gene3D" id="1.10.10.10">
    <property type="entry name" value="Winged helix-like DNA-binding domain superfamily/Winged helix DNA-binding domain"/>
    <property type="match status" value="1"/>
</dbReference>
<dbReference type="GO" id="GO:0045892">
    <property type="term" value="P:negative regulation of DNA-templated transcription"/>
    <property type="evidence" value="ECO:0007669"/>
    <property type="project" value="TreeGrafter"/>
</dbReference>
<keyword evidence="3" id="KW-0804">Transcription</keyword>
<evidence type="ECO:0000259" key="4">
    <source>
        <dbReference type="PROSITE" id="PS50949"/>
    </source>
</evidence>
<dbReference type="Pfam" id="PF00392">
    <property type="entry name" value="GntR"/>
    <property type="match status" value="1"/>
</dbReference>